<dbReference type="PANTHER" id="PTHR43712">
    <property type="entry name" value="PUTATIVE (AFU_ORTHOLOGUE AFUA_4G14580)-RELATED"/>
    <property type="match status" value="1"/>
</dbReference>
<dbReference type="PROSITE" id="PS51683">
    <property type="entry name" value="SAM_OMT_II"/>
    <property type="match status" value="1"/>
</dbReference>
<keyword evidence="3" id="KW-0949">S-adenosyl-L-methionine</keyword>
<comment type="caution">
    <text evidence="5">The sequence shown here is derived from an EMBL/GenBank/DDBJ whole genome shotgun (WGS) entry which is preliminary data.</text>
</comment>
<dbReference type="EMBL" id="JAVFHQ010000007">
    <property type="protein sequence ID" value="KAK4548666.1"/>
    <property type="molecule type" value="Genomic_DNA"/>
</dbReference>
<dbReference type="InterPro" id="IPR029063">
    <property type="entry name" value="SAM-dependent_MTases_sf"/>
</dbReference>
<feature type="domain" description="O-methyltransferase C-terminal" evidence="4">
    <location>
        <begin position="15"/>
        <end position="178"/>
    </location>
</feature>
<evidence type="ECO:0000256" key="3">
    <source>
        <dbReference type="ARBA" id="ARBA00022691"/>
    </source>
</evidence>
<sequence>MANISGYALANATSLNTFQFLSQHPARAQRFAAAMATTSPASLDALSTHFEWAQLPANSTVVDVGGSRGHVSQHLAQKFPQLSFIVQDLPEVIEGAKDKLPETVDKGRVDFIAHDMFTAQPVQGAAVYLLRYVLHDWQDKYCIEILRNLIPSLKAGAKVVIRDHLLPEPGTMALLQEMQMR</sequence>
<evidence type="ECO:0000313" key="5">
    <source>
        <dbReference type="EMBL" id="KAK4548666.1"/>
    </source>
</evidence>
<keyword evidence="1" id="KW-0489">Methyltransferase</keyword>
<evidence type="ECO:0000259" key="4">
    <source>
        <dbReference type="Pfam" id="PF00891"/>
    </source>
</evidence>
<protein>
    <recommendedName>
        <fullName evidence="4">O-methyltransferase C-terminal domain-containing protein</fullName>
    </recommendedName>
</protein>
<dbReference type="GO" id="GO:0008171">
    <property type="term" value="F:O-methyltransferase activity"/>
    <property type="evidence" value="ECO:0007669"/>
    <property type="project" value="InterPro"/>
</dbReference>
<dbReference type="InterPro" id="IPR001077">
    <property type="entry name" value="COMT_C"/>
</dbReference>
<accession>A0AAV9JUC3</accession>
<dbReference type="SUPFAM" id="SSF53335">
    <property type="entry name" value="S-adenosyl-L-methionine-dependent methyltransferases"/>
    <property type="match status" value="1"/>
</dbReference>
<reference evidence="5 6" key="1">
    <citation type="submission" date="2021-11" db="EMBL/GenBank/DDBJ databases">
        <title>Black yeast isolated from Biological Soil Crust.</title>
        <authorList>
            <person name="Kurbessoian T."/>
        </authorList>
    </citation>
    <scope>NUCLEOTIDE SEQUENCE [LARGE SCALE GENOMIC DNA]</scope>
    <source>
        <strain evidence="5 6">CCFEE 5522</strain>
    </source>
</reference>
<gene>
    <name evidence="5" type="ORF">LTR36_009577</name>
</gene>
<evidence type="ECO:0000256" key="2">
    <source>
        <dbReference type="ARBA" id="ARBA00022679"/>
    </source>
</evidence>
<keyword evidence="6" id="KW-1185">Reference proteome</keyword>
<name>A0AAV9JUC3_9PEZI</name>
<dbReference type="InterPro" id="IPR016461">
    <property type="entry name" value="COMT-like"/>
</dbReference>
<evidence type="ECO:0000256" key="1">
    <source>
        <dbReference type="ARBA" id="ARBA00022603"/>
    </source>
</evidence>
<keyword evidence="2" id="KW-0808">Transferase</keyword>
<dbReference type="GO" id="GO:0032259">
    <property type="term" value="P:methylation"/>
    <property type="evidence" value="ECO:0007669"/>
    <property type="project" value="UniProtKB-KW"/>
</dbReference>
<dbReference type="Pfam" id="PF00891">
    <property type="entry name" value="Methyltransf_2"/>
    <property type="match status" value="1"/>
</dbReference>
<proteinExistence type="predicted"/>
<dbReference type="PANTHER" id="PTHR43712:SF5">
    <property type="entry name" value="O-METHYLTRANSFERASE ASQN-RELATED"/>
    <property type="match status" value="1"/>
</dbReference>
<organism evidence="5 6">
    <name type="scientific">Oleoguttula mirabilis</name>
    <dbReference type="NCBI Taxonomy" id="1507867"/>
    <lineage>
        <taxon>Eukaryota</taxon>
        <taxon>Fungi</taxon>
        <taxon>Dikarya</taxon>
        <taxon>Ascomycota</taxon>
        <taxon>Pezizomycotina</taxon>
        <taxon>Dothideomycetes</taxon>
        <taxon>Dothideomycetidae</taxon>
        <taxon>Mycosphaerellales</taxon>
        <taxon>Teratosphaeriaceae</taxon>
        <taxon>Oleoguttula</taxon>
    </lineage>
</organism>
<evidence type="ECO:0000313" key="6">
    <source>
        <dbReference type="Proteomes" id="UP001324427"/>
    </source>
</evidence>
<dbReference type="Proteomes" id="UP001324427">
    <property type="component" value="Unassembled WGS sequence"/>
</dbReference>
<dbReference type="Gene3D" id="3.40.50.150">
    <property type="entry name" value="Vaccinia Virus protein VP39"/>
    <property type="match status" value="1"/>
</dbReference>
<dbReference type="AlphaFoldDB" id="A0AAV9JUC3"/>